<dbReference type="InterPro" id="IPR058248">
    <property type="entry name" value="Lxx211020-like"/>
</dbReference>
<keyword evidence="4" id="KW-1185">Reference proteome</keyword>
<sequence>MSIKSTLLAATAAISLALPAFADGIMVVEPYARVSAMMSNSGAAFMVIENHTGQDDHLVGATSDVAEKTELHTHKEDANGVMRMIHVAEGFDLPKDGKIMMVRGGHHVMFLGLNRQLADGDMVHVTLQFEKAGAVEVDVPVDLNRKPDQAMQGQMKHGNMQMGNGQMKKMSN</sequence>
<keyword evidence="2" id="KW-0732">Signal</keyword>
<dbReference type="SUPFAM" id="SSF110087">
    <property type="entry name" value="DR1885-like metal-binding protein"/>
    <property type="match status" value="1"/>
</dbReference>
<dbReference type="OrthoDB" id="9796962at2"/>
<feature type="chain" id="PRO_5020996816" evidence="2">
    <location>
        <begin position="23"/>
        <end position="172"/>
    </location>
</feature>
<dbReference type="EMBL" id="SSMD01000001">
    <property type="protein sequence ID" value="THD76381.1"/>
    <property type="molecule type" value="Genomic_DNA"/>
</dbReference>
<dbReference type="Proteomes" id="UP000306113">
    <property type="component" value="Unassembled WGS sequence"/>
</dbReference>
<dbReference type="AlphaFoldDB" id="A0A4S3MC48"/>
<dbReference type="InterPro" id="IPR036182">
    <property type="entry name" value="PCuAC_sf"/>
</dbReference>
<feature type="signal peptide" evidence="2">
    <location>
        <begin position="1"/>
        <end position="22"/>
    </location>
</feature>
<evidence type="ECO:0000256" key="2">
    <source>
        <dbReference type="SAM" id="SignalP"/>
    </source>
</evidence>
<feature type="compositionally biased region" description="Polar residues" evidence="1">
    <location>
        <begin position="161"/>
        <end position="172"/>
    </location>
</feature>
<evidence type="ECO:0000313" key="4">
    <source>
        <dbReference type="Proteomes" id="UP000306113"/>
    </source>
</evidence>
<feature type="region of interest" description="Disordered" evidence="1">
    <location>
        <begin position="149"/>
        <end position="172"/>
    </location>
</feature>
<evidence type="ECO:0000256" key="1">
    <source>
        <dbReference type="SAM" id="MobiDB-lite"/>
    </source>
</evidence>
<dbReference type="PANTHER" id="PTHR36302:SF1">
    <property type="entry name" value="COPPER CHAPERONE PCU(A)C"/>
    <property type="match status" value="1"/>
</dbReference>
<dbReference type="Gene3D" id="2.60.40.1890">
    <property type="entry name" value="PCu(A)C copper chaperone"/>
    <property type="match status" value="1"/>
</dbReference>
<reference evidence="3 4" key="1">
    <citation type="submission" date="2019-04" db="EMBL/GenBank/DDBJ databases">
        <title>Draft genome sequence of Youngimonas vesicularis.</title>
        <authorList>
            <person name="Hameed A."/>
        </authorList>
    </citation>
    <scope>NUCLEOTIDE SEQUENCE [LARGE SCALE GENOMIC DNA]</scope>
    <source>
        <strain evidence="3 4">CC-AMW-E</strain>
    </source>
</reference>
<comment type="caution">
    <text evidence="3">The sequence shown here is derived from an EMBL/GenBank/DDBJ whole genome shotgun (WGS) entry which is preliminary data.</text>
</comment>
<dbReference type="Pfam" id="PF04314">
    <property type="entry name" value="PCuAC"/>
    <property type="match status" value="1"/>
</dbReference>
<name>A0A4S3MC48_9RHOB</name>
<dbReference type="PANTHER" id="PTHR36302">
    <property type="entry name" value="BLR7088 PROTEIN"/>
    <property type="match status" value="1"/>
</dbReference>
<accession>A0A4S3MC48</accession>
<evidence type="ECO:0000313" key="3">
    <source>
        <dbReference type="EMBL" id="THD76381.1"/>
    </source>
</evidence>
<protein>
    <submittedName>
        <fullName evidence="3">Copper chaperone PCu(A)C</fullName>
    </submittedName>
</protein>
<proteinExistence type="predicted"/>
<organism evidence="3 4">
    <name type="scientific">Thalassobius vesicularis</name>
    <dbReference type="NCBI Taxonomy" id="1294297"/>
    <lineage>
        <taxon>Bacteria</taxon>
        <taxon>Pseudomonadati</taxon>
        <taxon>Pseudomonadota</taxon>
        <taxon>Alphaproteobacteria</taxon>
        <taxon>Rhodobacterales</taxon>
        <taxon>Roseobacteraceae</taxon>
        <taxon>Thalassovita</taxon>
    </lineage>
</organism>
<dbReference type="InterPro" id="IPR007410">
    <property type="entry name" value="LpqE-like"/>
</dbReference>
<gene>
    <name evidence="3" type="ORF">E7681_00640</name>
</gene>
<dbReference type="RefSeq" id="WP_136337325.1">
    <property type="nucleotide sequence ID" value="NZ_SSMD01000001.1"/>
</dbReference>